<dbReference type="GO" id="GO:0008270">
    <property type="term" value="F:zinc ion binding"/>
    <property type="evidence" value="ECO:0007669"/>
    <property type="project" value="InterPro"/>
</dbReference>
<keyword evidence="1" id="KW-0808">Transferase</keyword>
<gene>
    <name evidence="6" type="ORF">PECUL_23A052705</name>
</gene>
<dbReference type="PANTHER" id="PTHR37984">
    <property type="entry name" value="PROTEIN CBG26694"/>
    <property type="match status" value="1"/>
</dbReference>
<organism evidence="6 7">
    <name type="scientific">Pelobates cultripes</name>
    <name type="common">Western spadefoot toad</name>
    <dbReference type="NCBI Taxonomy" id="61616"/>
    <lineage>
        <taxon>Eukaryota</taxon>
        <taxon>Metazoa</taxon>
        <taxon>Chordata</taxon>
        <taxon>Craniata</taxon>
        <taxon>Vertebrata</taxon>
        <taxon>Euteleostomi</taxon>
        <taxon>Amphibia</taxon>
        <taxon>Batrachia</taxon>
        <taxon>Anura</taxon>
        <taxon>Pelobatoidea</taxon>
        <taxon>Pelobatidae</taxon>
        <taxon>Pelobates</taxon>
    </lineage>
</organism>
<evidence type="ECO:0000313" key="6">
    <source>
        <dbReference type="EMBL" id="CAH2283638.1"/>
    </source>
</evidence>
<dbReference type="GO" id="GO:0003676">
    <property type="term" value="F:nucleic acid binding"/>
    <property type="evidence" value="ECO:0007669"/>
    <property type="project" value="InterPro"/>
</dbReference>
<dbReference type="GO" id="GO:0004519">
    <property type="term" value="F:endonuclease activity"/>
    <property type="evidence" value="ECO:0007669"/>
    <property type="project" value="UniProtKB-KW"/>
</dbReference>
<accession>A0AAD1W3W3</accession>
<dbReference type="SMART" id="SM00343">
    <property type="entry name" value="ZnF_C2HC"/>
    <property type="match status" value="2"/>
</dbReference>
<keyword evidence="4" id="KW-0255">Endonuclease</keyword>
<dbReference type="Gene3D" id="2.40.70.10">
    <property type="entry name" value="Acid Proteases"/>
    <property type="match status" value="1"/>
</dbReference>
<evidence type="ECO:0000256" key="1">
    <source>
        <dbReference type="ARBA" id="ARBA00022679"/>
    </source>
</evidence>
<evidence type="ECO:0000259" key="5">
    <source>
        <dbReference type="SMART" id="SM00343"/>
    </source>
</evidence>
<keyword evidence="2" id="KW-0548">Nucleotidyltransferase</keyword>
<dbReference type="PANTHER" id="PTHR37984:SF5">
    <property type="entry name" value="PROTEIN NYNRIN-LIKE"/>
    <property type="match status" value="1"/>
</dbReference>
<feature type="domain" description="CCHC-type" evidence="5">
    <location>
        <begin position="135"/>
        <end position="151"/>
    </location>
</feature>
<sequence length="305" mass="34399">KTRGESVSAYAIELRKLASTCCFGDYLPAALRDQFVMSIASDTVLWRLLTEEDLTFKKALNMAGIIEQAFKDANLLNSRLDNTQEAELEVLKLDARARSIPQGKRLSKQEHSHYKCYRCGATTHVAITCRFKDAKCHACGKMGCLQRVCKSTADRGSNRLRDRAKNAYRVQMQESSEDSDEQFPVRNLKIYKIGSNLAAFTVQVVVNGKELTMDLDTGAAVSVIILTDWKRLKIHRPIIQTTARLQTYSKELLIPVGCVTVTVTFNKCKKKLPLYILENGGPPLFGREWIRALGMPQVHKYPFMC</sequence>
<keyword evidence="7" id="KW-1185">Reference proteome</keyword>
<feature type="non-terminal residue" evidence="6">
    <location>
        <position position="1"/>
    </location>
</feature>
<feature type="domain" description="CCHC-type" evidence="5">
    <location>
        <begin position="115"/>
        <end position="131"/>
    </location>
</feature>
<dbReference type="InterPro" id="IPR050951">
    <property type="entry name" value="Retrovirus_Pol_polyprotein"/>
</dbReference>
<proteinExistence type="predicted"/>
<keyword evidence="3" id="KW-0540">Nuclease</keyword>
<protein>
    <submittedName>
        <fullName evidence="6">LYR motif-containing 4</fullName>
    </submittedName>
</protein>
<evidence type="ECO:0000256" key="2">
    <source>
        <dbReference type="ARBA" id="ARBA00022695"/>
    </source>
</evidence>
<dbReference type="EMBL" id="OW240915">
    <property type="protein sequence ID" value="CAH2283638.1"/>
    <property type="molecule type" value="Genomic_DNA"/>
</dbReference>
<evidence type="ECO:0000256" key="3">
    <source>
        <dbReference type="ARBA" id="ARBA00022722"/>
    </source>
</evidence>
<dbReference type="Gene3D" id="4.10.60.10">
    <property type="entry name" value="Zinc finger, CCHC-type"/>
    <property type="match status" value="1"/>
</dbReference>
<dbReference type="SUPFAM" id="SSF50630">
    <property type="entry name" value="Acid proteases"/>
    <property type="match status" value="1"/>
</dbReference>
<dbReference type="GO" id="GO:0016779">
    <property type="term" value="F:nucleotidyltransferase activity"/>
    <property type="evidence" value="ECO:0007669"/>
    <property type="project" value="UniProtKB-KW"/>
</dbReference>
<evidence type="ECO:0000256" key="4">
    <source>
        <dbReference type="ARBA" id="ARBA00022759"/>
    </source>
</evidence>
<reference evidence="6" key="1">
    <citation type="submission" date="2022-03" db="EMBL/GenBank/DDBJ databases">
        <authorList>
            <person name="Alioto T."/>
            <person name="Alioto T."/>
            <person name="Gomez Garrido J."/>
        </authorList>
    </citation>
    <scope>NUCLEOTIDE SEQUENCE</scope>
</reference>
<name>A0AAD1W3W3_PELCU</name>
<dbReference type="InterPro" id="IPR001878">
    <property type="entry name" value="Znf_CCHC"/>
</dbReference>
<dbReference type="InterPro" id="IPR021109">
    <property type="entry name" value="Peptidase_aspartic_dom_sf"/>
</dbReference>
<dbReference type="AlphaFoldDB" id="A0AAD1W3W3"/>
<evidence type="ECO:0000313" key="7">
    <source>
        <dbReference type="Proteomes" id="UP001295444"/>
    </source>
</evidence>
<keyword evidence="4" id="KW-0378">Hydrolase</keyword>
<dbReference type="Proteomes" id="UP001295444">
    <property type="component" value="Chromosome 04"/>
</dbReference>